<dbReference type="PANTHER" id="PTHR10695:SF46">
    <property type="entry name" value="BIFUNCTIONAL COENZYME A SYNTHASE-RELATED"/>
    <property type="match status" value="1"/>
</dbReference>
<dbReference type="GO" id="GO:0005737">
    <property type="term" value="C:cytoplasm"/>
    <property type="evidence" value="ECO:0007669"/>
    <property type="project" value="UniProtKB-SubCell"/>
</dbReference>
<dbReference type="NCBIfam" id="TIGR00152">
    <property type="entry name" value="dephospho-CoA kinase"/>
    <property type="match status" value="1"/>
</dbReference>
<comment type="catalytic activity">
    <reaction evidence="5">
        <text>3'-dephospho-CoA + ATP = ADP + CoA + H(+)</text>
        <dbReference type="Rhea" id="RHEA:18245"/>
        <dbReference type="ChEBI" id="CHEBI:15378"/>
        <dbReference type="ChEBI" id="CHEBI:30616"/>
        <dbReference type="ChEBI" id="CHEBI:57287"/>
        <dbReference type="ChEBI" id="CHEBI:57328"/>
        <dbReference type="ChEBI" id="CHEBI:456216"/>
        <dbReference type="EC" id="2.7.1.24"/>
    </reaction>
</comment>
<evidence type="ECO:0000256" key="5">
    <source>
        <dbReference type="HAMAP-Rule" id="MF_00376"/>
    </source>
</evidence>
<dbReference type="InterPro" id="IPR027417">
    <property type="entry name" value="P-loop_NTPase"/>
</dbReference>
<dbReference type="Pfam" id="PF01121">
    <property type="entry name" value="CoaE"/>
    <property type="match status" value="1"/>
</dbReference>
<evidence type="ECO:0000313" key="7">
    <source>
        <dbReference type="EMBL" id="SPS04834.1"/>
    </source>
</evidence>
<comment type="pathway">
    <text evidence="5">Cofactor biosynthesis; coenzyme A biosynthesis; CoA from (R)-pantothenate: step 5/5.</text>
</comment>
<comment type="subcellular location">
    <subcellularLocation>
        <location evidence="5">Cytoplasm</location>
    </subcellularLocation>
</comment>
<dbReference type="PROSITE" id="PS51219">
    <property type="entry name" value="DPCK"/>
    <property type="match status" value="1"/>
</dbReference>
<protein>
    <recommendedName>
        <fullName evidence="5 6">Dephospho-CoA kinase</fullName>
        <ecNumber evidence="5 6">2.7.1.24</ecNumber>
    </recommendedName>
    <alternativeName>
        <fullName evidence="5">Dephosphocoenzyme A kinase</fullName>
    </alternativeName>
</protein>
<dbReference type="InterPro" id="IPR001977">
    <property type="entry name" value="Depp_CoAkinase"/>
</dbReference>
<dbReference type="PANTHER" id="PTHR10695">
    <property type="entry name" value="DEPHOSPHO-COA KINASE-RELATED"/>
    <property type="match status" value="1"/>
</dbReference>
<keyword evidence="3 5" id="KW-0067">ATP-binding</keyword>
<dbReference type="CDD" id="cd02022">
    <property type="entry name" value="DPCK"/>
    <property type="match status" value="1"/>
</dbReference>
<comment type="function">
    <text evidence="5">Catalyzes the phosphorylation of the 3'-hydroxyl group of dephosphocoenzyme A to form coenzyme A.</text>
</comment>
<gene>
    <name evidence="5 7" type="primary">coaE</name>
    <name evidence="7" type="ORF">NITFAB_0423</name>
</gene>
<keyword evidence="2 5" id="KW-0547">Nucleotide-binding</keyword>
<dbReference type="GO" id="GO:0015937">
    <property type="term" value="P:coenzyme A biosynthetic process"/>
    <property type="evidence" value="ECO:0007669"/>
    <property type="project" value="UniProtKB-UniRule"/>
</dbReference>
<dbReference type="SUPFAM" id="SSF52540">
    <property type="entry name" value="P-loop containing nucleoside triphosphate hydrolases"/>
    <property type="match status" value="1"/>
</dbReference>
<accession>A0A2X0RB67</accession>
<evidence type="ECO:0000256" key="3">
    <source>
        <dbReference type="ARBA" id="ARBA00022840"/>
    </source>
</evidence>
<dbReference type="GO" id="GO:0005524">
    <property type="term" value="F:ATP binding"/>
    <property type="evidence" value="ECO:0007669"/>
    <property type="project" value="UniProtKB-UniRule"/>
</dbReference>
<proteinExistence type="inferred from homology"/>
<keyword evidence="5 7" id="KW-0808">Transferase</keyword>
<evidence type="ECO:0000256" key="2">
    <source>
        <dbReference type="ARBA" id="ARBA00022741"/>
    </source>
</evidence>
<name>A0A2X0RB67_9PROT</name>
<organism evidence="7">
    <name type="scientific">Candidatus Nitrotoga fabula</name>
    <dbReference type="NCBI Taxonomy" id="2182327"/>
    <lineage>
        <taxon>Bacteria</taxon>
        <taxon>Pseudomonadati</taxon>
        <taxon>Pseudomonadota</taxon>
        <taxon>Betaproteobacteria</taxon>
        <taxon>Nitrosomonadales</taxon>
        <taxon>Gallionellaceae</taxon>
        <taxon>Candidatus Nitrotoga</taxon>
    </lineage>
</organism>
<comment type="similarity">
    <text evidence="1 5">Belongs to the CoaE family.</text>
</comment>
<keyword evidence="5" id="KW-0963">Cytoplasm</keyword>
<keyword evidence="4 5" id="KW-0173">Coenzyme A biosynthesis</keyword>
<dbReference type="EMBL" id="LS423452">
    <property type="protein sequence ID" value="SPS04834.1"/>
    <property type="molecule type" value="Genomic_DNA"/>
</dbReference>
<dbReference type="UniPathway" id="UPA00241">
    <property type="reaction ID" value="UER00356"/>
</dbReference>
<dbReference type="EC" id="2.7.1.24" evidence="5 6"/>
<sequence length="207" mass="23446">MKYRIGLTGGIGSGKSTVAALFREHGVAIIDCDVISHQLTQPNGMAIPVIHRTFGSRYIRASGALDRTLMRELIFSDRTAKRQLEDILHPMIREQIAVHIKNVHKYDPAPPYLMIVIPLLFETLGYMELIQRTLVVDCEESTQITRTMQRSGLDEQSVRAIMTSQIMRSSRLQQADDIIYNDGDLENLSQQVNRLHQFYLVCSSGTN</sequence>
<dbReference type="HAMAP" id="MF_00376">
    <property type="entry name" value="Dephospho_CoA_kinase"/>
    <property type="match status" value="1"/>
</dbReference>
<evidence type="ECO:0000256" key="1">
    <source>
        <dbReference type="ARBA" id="ARBA00009018"/>
    </source>
</evidence>
<keyword evidence="5 7" id="KW-0418">Kinase</keyword>
<dbReference type="AlphaFoldDB" id="A0A2X0RB67"/>
<evidence type="ECO:0000256" key="6">
    <source>
        <dbReference type="NCBIfam" id="TIGR00152"/>
    </source>
</evidence>
<dbReference type="Gene3D" id="3.40.50.300">
    <property type="entry name" value="P-loop containing nucleotide triphosphate hydrolases"/>
    <property type="match status" value="1"/>
</dbReference>
<dbReference type="GO" id="GO:0004140">
    <property type="term" value="F:dephospho-CoA kinase activity"/>
    <property type="evidence" value="ECO:0007669"/>
    <property type="project" value="UniProtKB-UniRule"/>
</dbReference>
<reference evidence="7" key="1">
    <citation type="submission" date="2018-05" db="EMBL/GenBank/DDBJ databases">
        <authorList>
            <person name="Lanie J.A."/>
            <person name="Ng W.-L."/>
            <person name="Kazmierczak K.M."/>
            <person name="Andrzejewski T.M."/>
            <person name="Davidsen T.M."/>
            <person name="Wayne K.J."/>
            <person name="Tettelin H."/>
            <person name="Glass J.I."/>
            <person name="Rusch D."/>
            <person name="Podicherti R."/>
            <person name="Tsui H.-C.T."/>
            <person name="Winkler M.E."/>
        </authorList>
    </citation>
    <scope>NUCLEOTIDE SEQUENCE</scope>
    <source>
        <strain evidence="7">KNB</strain>
    </source>
</reference>
<evidence type="ECO:0000256" key="4">
    <source>
        <dbReference type="ARBA" id="ARBA00022993"/>
    </source>
</evidence>
<feature type="binding site" evidence="5">
    <location>
        <begin position="12"/>
        <end position="17"/>
    </location>
    <ligand>
        <name>ATP</name>
        <dbReference type="ChEBI" id="CHEBI:30616"/>
    </ligand>
</feature>